<dbReference type="Pfam" id="PF13350">
    <property type="entry name" value="Y_phosphatase3"/>
    <property type="match status" value="1"/>
</dbReference>
<keyword evidence="3" id="KW-0614">Plasmid</keyword>
<dbReference type="InterPro" id="IPR029021">
    <property type="entry name" value="Prot-tyrosine_phosphatase-like"/>
</dbReference>
<dbReference type="SUPFAM" id="SSF52799">
    <property type="entry name" value="(Phosphotyrosine protein) phosphatases II"/>
    <property type="match status" value="1"/>
</dbReference>
<dbReference type="PROSITE" id="PS50056">
    <property type="entry name" value="TYR_PHOSPHATASE_2"/>
    <property type="match status" value="1"/>
</dbReference>
<dbReference type="EMBL" id="CP008951">
    <property type="protein sequence ID" value="AII11418.1"/>
    <property type="molecule type" value="Genomic_DNA"/>
</dbReference>
<evidence type="ECO:0000259" key="2">
    <source>
        <dbReference type="PROSITE" id="PS50056"/>
    </source>
</evidence>
<dbReference type="PANTHER" id="PTHR31126:SF1">
    <property type="entry name" value="TYROSINE SPECIFIC PROTEIN PHOSPHATASES DOMAIN-CONTAINING PROTEIN"/>
    <property type="match status" value="1"/>
</dbReference>
<organism evidence="3 4">
    <name type="scientific">Rhodococcus opacus</name>
    <name type="common">Nocardia opaca</name>
    <dbReference type="NCBI Taxonomy" id="37919"/>
    <lineage>
        <taxon>Bacteria</taxon>
        <taxon>Bacillati</taxon>
        <taxon>Actinomycetota</taxon>
        <taxon>Actinomycetes</taxon>
        <taxon>Mycobacteriales</taxon>
        <taxon>Nocardiaceae</taxon>
        <taxon>Rhodococcus</taxon>
    </lineage>
</organism>
<evidence type="ECO:0000256" key="1">
    <source>
        <dbReference type="ARBA" id="ARBA00009580"/>
    </source>
</evidence>
<dbReference type="GO" id="GO:0004721">
    <property type="term" value="F:phosphoprotein phosphatase activity"/>
    <property type="evidence" value="ECO:0007669"/>
    <property type="project" value="InterPro"/>
</dbReference>
<geneLocation type="plasmid" evidence="3 4">
    <name>pPDG4</name>
</geneLocation>
<dbReference type="PROSITE" id="PS00383">
    <property type="entry name" value="TYR_PHOSPHATASE_1"/>
    <property type="match status" value="1"/>
</dbReference>
<dbReference type="Proteomes" id="UP000028488">
    <property type="component" value="Plasmid pPDG4"/>
</dbReference>
<evidence type="ECO:0000313" key="4">
    <source>
        <dbReference type="Proteomes" id="UP000028488"/>
    </source>
</evidence>
<dbReference type="Gene3D" id="3.90.190.10">
    <property type="entry name" value="Protein tyrosine phosphatase superfamily"/>
    <property type="match status" value="1"/>
</dbReference>
<gene>
    <name evidence="3" type="ORF">EP51_46335</name>
</gene>
<evidence type="ECO:0000313" key="3">
    <source>
        <dbReference type="EMBL" id="AII11418.1"/>
    </source>
</evidence>
<feature type="domain" description="Tyrosine specific protein phosphatases" evidence="2">
    <location>
        <begin position="116"/>
        <end position="184"/>
    </location>
</feature>
<dbReference type="RefSeq" id="WP_128644202.1">
    <property type="nucleotide sequence ID" value="NZ_CP008951.1"/>
</dbReference>
<proteinExistence type="inferred from homology"/>
<dbReference type="InterPro" id="IPR016130">
    <property type="entry name" value="Tyr_Pase_AS"/>
</dbReference>
<accession>A0A076F1D0</accession>
<protein>
    <submittedName>
        <fullName evidence="3">Protein tyrosine phosphatase</fullName>
    </submittedName>
</protein>
<comment type="similarity">
    <text evidence="1">Belongs to the protein-tyrosine phosphatase family.</text>
</comment>
<dbReference type="InterPro" id="IPR026893">
    <property type="entry name" value="Tyr/Ser_Pase_IphP-type"/>
</dbReference>
<name>A0A076F1D0_RHOOP</name>
<dbReference type="InterPro" id="IPR000387">
    <property type="entry name" value="Tyr_Pase_dom"/>
</dbReference>
<sequence>MTVTYTGLLGFRDVGGLRTNDGRRVRDGVLFRSGTPQFLDEESARALISHTGIRATIDLRLPHEVAAEGRGPLDELRVRHIPHPFSIGDRVAEDSAVAPMNGDDPLVNRYLKYLTEDAAGVVSLITRLLEPDVLPVLVHCTVGKDRTGVAIALLLDAIGVLRDDIAADYAAAPDDVAASMRRLRQMTSYGTAADLYPPAAWTAPPDAMERFLDTVDQRYGGVPALLRNNGIGPGEILRLTELLITDDRARSKNIACE</sequence>
<dbReference type="AlphaFoldDB" id="A0A076F1D0"/>
<dbReference type="PANTHER" id="PTHR31126">
    <property type="entry name" value="TYROSINE-PROTEIN PHOSPHATASE"/>
    <property type="match status" value="1"/>
</dbReference>
<reference evidence="3 4" key="1">
    <citation type="submission" date="2014-07" db="EMBL/GenBank/DDBJ databases">
        <title>Genome Sequence of Rhodococcus opacus Strain R7, a Biodegrader of Mono- and Polycyclic Aromatic Hydrocarbons.</title>
        <authorList>
            <person name="Di Gennaro P."/>
            <person name="Zampolli J."/>
            <person name="Presti I."/>
            <person name="Cappelletti M."/>
            <person name="D'Ursi P."/>
            <person name="Orro A."/>
            <person name="Mezzelani A."/>
            <person name="Milanesi L."/>
        </authorList>
    </citation>
    <scope>NUCLEOTIDE SEQUENCE [LARGE SCALE GENOMIC DNA]</scope>
    <source>
        <strain evidence="3 4">R7</strain>
        <plasmid evidence="3">pPDG4</plasmid>
    </source>
</reference>